<sequence>MSNQEMREMEQILDAEMRAKIVEHLQIKDAEGEHVGTVDRLEGEQIKLTKTDSMDGKHHYIKLSDVRSVDDIAVYLNKRRSELHY</sequence>
<evidence type="ECO:0000313" key="1">
    <source>
        <dbReference type="EMBL" id="MFC6591114.1"/>
    </source>
</evidence>
<gene>
    <name evidence="1" type="ORF">ACFP81_03085</name>
</gene>
<dbReference type="InterPro" id="IPR018684">
    <property type="entry name" value="DUF2171"/>
</dbReference>
<proteinExistence type="predicted"/>
<reference evidence="2" key="1">
    <citation type="journal article" date="2019" name="Int. J. Syst. Evol. Microbiol.">
        <title>The Global Catalogue of Microorganisms (GCM) 10K type strain sequencing project: providing services to taxonomists for standard genome sequencing and annotation.</title>
        <authorList>
            <consortium name="The Broad Institute Genomics Platform"/>
            <consortium name="The Broad Institute Genome Sequencing Center for Infectious Disease"/>
            <person name="Wu L."/>
            <person name="Ma J."/>
        </authorList>
    </citation>
    <scope>NUCLEOTIDE SEQUENCE [LARGE SCALE GENOMIC DNA]</scope>
    <source>
        <strain evidence="2">CGMCC 1.15772</strain>
    </source>
</reference>
<comment type="caution">
    <text evidence="1">The sequence shown here is derived from an EMBL/GenBank/DDBJ whole genome shotgun (WGS) entry which is preliminary data.</text>
</comment>
<dbReference type="Proteomes" id="UP001596297">
    <property type="component" value="Unassembled WGS sequence"/>
</dbReference>
<dbReference type="Pfam" id="PF09939">
    <property type="entry name" value="DUF2171"/>
    <property type="match status" value="1"/>
</dbReference>
<name>A0ABW1YAA4_9DEIO</name>
<dbReference type="RefSeq" id="WP_380082121.1">
    <property type="nucleotide sequence ID" value="NZ_JBHSWD010000001.1"/>
</dbReference>
<keyword evidence="2" id="KW-1185">Reference proteome</keyword>
<dbReference type="EMBL" id="JBHSWD010000001">
    <property type="protein sequence ID" value="MFC6591114.1"/>
    <property type="molecule type" value="Genomic_DNA"/>
</dbReference>
<organism evidence="1 2">
    <name type="scientific">Deinococcus lacus</name>
    <dbReference type="NCBI Taxonomy" id="392561"/>
    <lineage>
        <taxon>Bacteria</taxon>
        <taxon>Thermotogati</taxon>
        <taxon>Deinococcota</taxon>
        <taxon>Deinococci</taxon>
        <taxon>Deinococcales</taxon>
        <taxon>Deinococcaceae</taxon>
        <taxon>Deinococcus</taxon>
    </lineage>
</organism>
<accession>A0ABW1YAA4</accession>
<protein>
    <submittedName>
        <fullName evidence="1">DUF2171 domain-containing protein</fullName>
    </submittedName>
</protein>
<evidence type="ECO:0000313" key="2">
    <source>
        <dbReference type="Proteomes" id="UP001596297"/>
    </source>
</evidence>